<evidence type="ECO:0000313" key="7">
    <source>
        <dbReference type="EMBL" id="CAI0396317.1"/>
    </source>
</evidence>
<dbReference type="EMBL" id="CAMGYJ010000003">
    <property type="protein sequence ID" value="CAI0396317.1"/>
    <property type="molecule type" value="Genomic_DNA"/>
</dbReference>
<evidence type="ECO:0000256" key="1">
    <source>
        <dbReference type="ARBA" id="ARBA00004613"/>
    </source>
</evidence>
<evidence type="ECO:0000256" key="3">
    <source>
        <dbReference type="ARBA" id="ARBA00022471"/>
    </source>
</evidence>
<evidence type="ECO:0000256" key="5">
    <source>
        <dbReference type="ARBA" id="ARBA00022729"/>
    </source>
</evidence>
<name>A0AAV0IFC8_9ROSI</name>
<accession>A0AAV0IFC8</accession>
<keyword evidence="5 6" id="KW-0732">Signal</keyword>
<evidence type="ECO:0000256" key="6">
    <source>
        <dbReference type="RuleBase" id="RU367044"/>
    </source>
</evidence>
<keyword evidence="3 6" id="KW-0713">Self-incompatibility</keyword>
<comment type="similarity">
    <text evidence="2 6">Belongs to the plant self-incompatibility (S1) protein family.</text>
</comment>
<reference evidence="7" key="1">
    <citation type="submission" date="2022-08" db="EMBL/GenBank/DDBJ databases">
        <authorList>
            <person name="Gutierrez-Valencia J."/>
        </authorList>
    </citation>
    <scope>NUCLEOTIDE SEQUENCE</scope>
</reference>
<gene>
    <name evidence="7" type="ORF">LITE_LOCUS9067</name>
</gene>
<proteinExistence type="inferred from homology"/>
<organism evidence="7 8">
    <name type="scientific">Linum tenue</name>
    <dbReference type="NCBI Taxonomy" id="586396"/>
    <lineage>
        <taxon>Eukaryota</taxon>
        <taxon>Viridiplantae</taxon>
        <taxon>Streptophyta</taxon>
        <taxon>Embryophyta</taxon>
        <taxon>Tracheophyta</taxon>
        <taxon>Spermatophyta</taxon>
        <taxon>Magnoliopsida</taxon>
        <taxon>eudicotyledons</taxon>
        <taxon>Gunneridae</taxon>
        <taxon>Pentapetalae</taxon>
        <taxon>rosids</taxon>
        <taxon>fabids</taxon>
        <taxon>Malpighiales</taxon>
        <taxon>Linaceae</taxon>
        <taxon>Linum</taxon>
    </lineage>
</organism>
<keyword evidence="8" id="KW-1185">Reference proteome</keyword>
<dbReference type="InterPro" id="IPR010264">
    <property type="entry name" value="Self-incomp_S1"/>
</dbReference>
<evidence type="ECO:0000256" key="2">
    <source>
        <dbReference type="ARBA" id="ARBA00005581"/>
    </source>
</evidence>
<dbReference type="PANTHER" id="PTHR31232:SF149">
    <property type="entry name" value="S-PROTEIN HOMOLOG"/>
    <property type="match status" value="1"/>
</dbReference>
<dbReference type="Pfam" id="PF05938">
    <property type="entry name" value="Self-incomp_S1"/>
    <property type="match status" value="1"/>
</dbReference>
<feature type="chain" id="PRO_5043099723" description="S-protein homolog" evidence="6">
    <location>
        <begin position="26"/>
        <end position="147"/>
    </location>
</feature>
<evidence type="ECO:0000313" key="8">
    <source>
        <dbReference type="Proteomes" id="UP001154282"/>
    </source>
</evidence>
<sequence length="147" mass="17145">MRRTILIINVIFLVVIATTGDVAKAEHEDGIFPLKKTVTITNTLESKAQLKLHCRSKDDDLGVRHLGYNQSSRFKFRTDIFFRTLFYCSFEWRAGVPGGGKVHWDEVYNDWEMNCIACKYIVKPFGLCKFNSQTHQYDKCGFWKNEH</sequence>
<comment type="subcellular location">
    <subcellularLocation>
        <location evidence="1 6">Secreted</location>
    </subcellularLocation>
</comment>
<comment type="caution">
    <text evidence="7">The sequence shown here is derived from an EMBL/GenBank/DDBJ whole genome shotgun (WGS) entry which is preliminary data.</text>
</comment>
<dbReference type="GO" id="GO:0060320">
    <property type="term" value="P:rejection of self pollen"/>
    <property type="evidence" value="ECO:0007669"/>
    <property type="project" value="UniProtKB-KW"/>
</dbReference>
<dbReference type="GO" id="GO:0005576">
    <property type="term" value="C:extracellular region"/>
    <property type="evidence" value="ECO:0007669"/>
    <property type="project" value="UniProtKB-SubCell"/>
</dbReference>
<dbReference type="PANTHER" id="PTHR31232">
    <property type="match status" value="1"/>
</dbReference>
<feature type="signal peptide" evidence="6">
    <location>
        <begin position="1"/>
        <end position="25"/>
    </location>
</feature>
<evidence type="ECO:0000256" key="4">
    <source>
        <dbReference type="ARBA" id="ARBA00022525"/>
    </source>
</evidence>
<dbReference type="AlphaFoldDB" id="A0AAV0IFC8"/>
<keyword evidence="4 6" id="KW-0964">Secreted</keyword>
<dbReference type="Proteomes" id="UP001154282">
    <property type="component" value="Unassembled WGS sequence"/>
</dbReference>
<protein>
    <recommendedName>
        <fullName evidence="6">S-protein homolog</fullName>
    </recommendedName>
</protein>